<evidence type="ECO:0000313" key="2">
    <source>
        <dbReference type="Proteomes" id="UP001153148"/>
    </source>
</evidence>
<reference evidence="1" key="1">
    <citation type="submission" date="2021-03" db="EMBL/GenBank/DDBJ databases">
        <authorList>
            <person name="Tran Van P."/>
        </authorList>
    </citation>
    <scope>NUCLEOTIDE SEQUENCE</scope>
</reference>
<name>A0ABN7PAI8_TIMPD</name>
<keyword evidence="2" id="KW-1185">Reference proteome</keyword>
<protein>
    <submittedName>
        <fullName evidence="1">Uncharacterized protein</fullName>
    </submittedName>
</protein>
<feature type="non-terminal residue" evidence="1">
    <location>
        <position position="85"/>
    </location>
</feature>
<gene>
    <name evidence="1" type="ORF">TPAB3V08_LOCUS10331</name>
</gene>
<sequence>MPVAKKSLWSEQLQLKFAALEEEVSEELLTRKGLGVKLVGLLQDLDIPNSVLEGIRELQNNLDQQRLSQVTMGHLHSELPAVDVT</sequence>
<comment type="caution">
    <text evidence="1">The sequence shown here is derived from an EMBL/GenBank/DDBJ whole genome shotgun (WGS) entry which is preliminary data.</text>
</comment>
<dbReference type="Proteomes" id="UP001153148">
    <property type="component" value="Unassembled WGS sequence"/>
</dbReference>
<organism evidence="1 2">
    <name type="scientific">Timema podura</name>
    <name type="common">Walking stick</name>
    <dbReference type="NCBI Taxonomy" id="61482"/>
    <lineage>
        <taxon>Eukaryota</taxon>
        <taxon>Metazoa</taxon>
        <taxon>Ecdysozoa</taxon>
        <taxon>Arthropoda</taxon>
        <taxon>Hexapoda</taxon>
        <taxon>Insecta</taxon>
        <taxon>Pterygota</taxon>
        <taxon>Neoptera</taxon>
        <taxon>Polyneoptera</taxon>
        <taxon>Phasmatodea</taxon>
        <taxon>Timematodea</taxon>
        <taxon>Timematoidea</taxon>
        <taxon>Timematidae</taxon>
        <taxon>Timema</taxon>
    </lineage>
</organism>
<dbReference type="EMBL" id="CAJPIN010026051">
    <property type="protein sequence ID" value="CAG2063384.1"/>
    <property type="molecule type" value="Genomic_DNA"/>
</dbReference>
<evidence type="ECO:0000313" key="1">
    <source>
        <dbReference type="EMBL" id="CAG2063384.1"/>
    </source>
</evidence>
<proteinExistence type="predicted"/>
<accession>A0ABN7PAI8</accession>